<name>W7F0N6_BIPV3</name>
<dbReference type="Proteomes" id="UP000054337">
    <property type="component" value="Unassembled WGS sequence"/>
</dbReference>
<dbReference type="OrthoDB" id="10485161at2759"/>
<evidence type="ECO:0000313" key="1">
    <source>
        <dbReference type="EMBL" id="EUN31705.1"/>
    </source>
</evidence>
<dbReference type="RefSeq" id="XP_014561318.1">
    <property type="nucleotide sequence ID" value="XM_014705832.1"/>
</dbReference>
<organism evidence="1 2">
    <name type="scientific">Bipolaris victoriae (strain FI3)</name>
    <name type="common">Victoria blight of oats agent</name>
    <name type="synonym">Cochliobolus victoriae</name>
    <dbReference type="NCBI Taxonomy" id="930091"/>
    <lineage>
        <taxon>Eukaryota</taxon>
        <taxon>Fungi</taxon>
        <taxon>Dikarya</taxon>
        <taxon>Ascomycota</taxon>
        <taxon>Pezizomycotina</taxon>
        <taxon>Dothideomycetes</taxon>
        <taxon>Pleosporomycetidae</taxon>
        <taxon>Pleosporales</taxon>
        <taxon>Pleosporineae</taxon>
        <taxon>Pleosporaceae</taxon>
        <taxon>Bipolaris</taxon>
    </lineage>
</organism>
<dbReference type="EMBL" id="KI968697">
    <property type="protein sequence ID" value="EUN31705.1"/>
    <property type="molecule type" value="Genomic_DNA"/>
</dbReference>
<dbReference type="GeneID" id="26258570"/>
<protein>
    <submittedName>
        <fullName evidence="1">Uncharacterized protein</fullName>
    </submittedName>
</protein>
<sequence length="120" mass="13278">MPALVGRSSWRLGLTSRLPTSSALNGKNGCVREKKVAASLLDDHDSAMGGTGTSWMCAGSRILKVAHVLDGLEEHVPRVGQKCLKESRKASRDYCTHQFGRMIRSKRGVPHVRFRYRSGR</sequence>
<evidence type="ECO:0000313" key="2">
    <source>
        <dbReference type="Proteomes" id="UP000054337"/>
    </source>
</evidence>
<gene>
    <name evidence="1" type="ORF">COCVIDRAFT_86940</name>
</gene>
<reference evidence="1 2" key="1">
    <citation type="journal article" date="2013" name="PLoS Genet.">
        <title>Comparative genome structure, secondary metabolite, and effector coding capacity across Cochliobolus pathogens.</title>
        <authorList>
            <person name="Condon B.J."/>
            <person name="Leng Y."/>
            <person name="Wu D."/>
            <person name="Bushley K.E."/>
            <person name="Ohm R.A."/>
            <person name="Otillar R."/>
            <person name="Martin J."/>
            <person name="Schackwitz W."/>
            <person name="Grimwood J."/>
            <person name="MohdZainudin N."/>
            <person name="Xue C."/>
            <person name="Wang R."/>
            <person name="Manning V.A."/>
            <person name="Dhillon B."/>
            <person name="Tu Z.J."/>
            <person name="Steffenson B.J."/>
            <person name="Salamov A."/>
            <person name="Sun H."/>
            <person name="Lowry S."/>
            <person name="LaButti K."/>
            <person name="Han J."/>
            <person name="Copeland A."/>
            <person name="Lindquist E."/>
            <person name="Barry K."/>
            <person name="Schmutz J."/>
            <person name="Baker S.E."/>
            <person name="Ciuffetti L.M."/>
            <person name="Grigoriev I.V."/>
            <person name="Zhong S."/>
            <person name="Turgeon B.G."/>
        </authorList>
    </citation>
    <scope>NUCLEOTIDE SEQUENCE [LARGE SCALE GENOMIC DNA]</scope>
    <source>
        <strain evidence="1 2">FI3</strain>
    </source>
</reference>
<accession>W7F0N6</accession>
<dbReference type="HOGENOM" id="CLU_2049289_0_0_1"/>
<keyword evidence="2" id="KW-1185">Reference proteome</keyword>
<proteinExistence type="predicted"/>
<dbReference type="AlphaFoldDB" id="W7F0N6"/>